<dbReference type="GO" id="GO:0046872">
    <property type="term" value="F:metal ion binding"/>
    <property type="evidence" value="ECO:0007669"/>
    <property type="project" value="UniProtKB-KW"/>
</dbReference>
<dbReference type="GO" id="GO:0006783">
    <property type="term" value="P:heme biosynthetic process"/>
    <property type="evidence" value="ECO:0007669"/>
    <property type="project" value="TreeGrafter"/>
</dbReference>
<dbReference type="Proteomes" id="UP000594688">
    <property type="component" value="Chromosome"/>
</dbReference>
<dbReference type="SUPFAM" id="SSF102114">
    <property type="entry name" value="Radical SAM enzymes"/>
    <property type="match status" value="1"/>
</dbReference>
<protein>
    <submittedName>
        <fullName evidence="7">Radical SAM protein</fullName>
    </submittedName>
</protein>
<dbReference type="Gene3D" id="1.10.8.550">
    <property type="entry name" value="Proto-chlorophyllide reductase 57 kD subunit B"/>
    <property type="match status" value="1"/>
</dbReference>
<comment type="cofactor">
    <cofactor evidence="1">
        <name>[4Fe-4S] cluster</name>
        <dbReference type="ChEBI" id="CHEBI:49883"/>
    </cofactor>
</comment>
<organism evidence="7 8">
    <name type="scientific">Candidatus Nitronauta litoralis</name>
    <dbReference type="NCBI Taxonomy" id="2705533"/>
    <lineage>
        <taxon>Bacteria</taxon>
        <taxon>Pseudomonadati</taxon>
        <taxon>Nitrospinota/Tectimicrobiota group</taxon>
        <taxon>Nitrospinota</taxon>
        <taxon>Nitrospinia</taxon>
        <taxon>Nitrospinales</taxon>
        <taxon>Nitrospinaceae</taxon>
        <taxon>Candidatus Nitronauta</taxon>
    </lineage>
</organism>
<evidence type="ECO:0000313" key="7">
    <source>
        <dbReference type="EMBL" id="QPJ62934.1"/>
    </source>
</evidence>
<dbReference type="SMART" id="SM00729">
    <property type="entry name" value="Elp3"/>
    <property type="match status" value="1"/>
</dbReference>
<dbReference type="InterPro" id="IPR013580">
    <property type="entry name" value="LI-POR_suB-like_C"/>
</dbReference>
<proteinExistence type="predicted"/>
<dbReference type="PROSITE" id="PS51918">
    <property type="entry name" value="RADICAL_SAM"/>
    <property type="match status" value="1"/>
</dbReference>
<dbReference type="GO" id="GO:0016491">
    <property type="term" value="F:oxidoreductase activity"/>
    <property type="evidence" value="ECO:0007669"/>
    <property type="project" value="InterPro"/>
</dbReference>
<dbReference type="InterPro" id="IPR013785">
    <property type="entry name" value="Aldolase_TIM"/>
</dbReference>
<dbReference type="InterPro" id="IPR007197">
    <property type="entry name" value="rSAM"/>
</dbReference>
<feature type="domain" description="Radical SAM core" evidence="6">
    <location>
        <begin position="17"/>
        <end position="233"/>
    </location>
</feature>
<name>A0A7T0BXX0_9BACT</name>
<dbReference type="PANTHER" id="PTHR11228">
    <property type="entry name" value="RADICAL SAM DOMAIN PROTEIN"/>
    <property type="match status" value="1"/>
</dbReference>
<evidence type="ECO:0000256" key="4">
    <source>
        <dbReference type="ARBA" id="ARBA00023004"/>
    </source>
</evidence>
<dbReference type="CDD" id="cd21123">
    <property type="entry name" value="SPASM_MftC-like"/>
    <property type="match status" value="1"/>
</dbReference>
<keyword evidence="5" id="KW-0411">Iron-sulfur</keyword>
<keyword evidence="4" id="KW-0408">Iron</keyword>
<dbReference type="Pfam" id="PF13186">
    <property type="entry name" value="SPASM"/>
    <property type="match status" value="1"/>
</dbReference>
<dbReference type="KEGG" id="nli:G3M70_14050"/>
<gene>
    <name evidence="7" type="ORF">G3M70_14050</name>
</gene>
<dbReference type="NCBIfam" id="TIGR04085">
    <property type="entry name" value="rSAM_more_4Fe4S"/>
    <property type="match status" value="1"/>
</dbReference>
<dbReference type="GO" id="GO:0015979">
    <property type="term" value="P:photosynthesis"/>
    <property type="evidence" value="ECO:0007669"/>
    <property type="project" value="InterPro"/>
</dbReference>
<dbReference type="SFLD" id="SFLDG01386">
    <property type="entry name" value="main_SPASM_domain-containing"/>
    <property type="match status" value="1"/>
</dbReference>
<evidence type="ECO:0000256" key="1">
    <source>
        <dbReference type="ARBA" id="ARBA00001966"/>
    </source>
</evidence>
<dbReference type="Gene3D" id="3.20.20.70">
    <property type="entry name" value="Aldolase class I"/>
    <property type="match status" value="1"/>
</dbReference>
<dbReference type="PANTHER" id="PTHR11228:SF7">
    <property type="entry name" value="PQQA PEPTIDE CYCLASE"/>
    <property type="match status" value="1"/>
</dbReference>
<dbReference type="EMBL" id="CP048685">
    <property type="protein sequence ID" value="QPJ62934.1"/>
    <property type="molecule type" value="Genomic_DNA"/>
</dbReference>
<reference evidence="7 8" key="1">
    <citation type="submission" date="2020-02" db="EMBL/GenBank/DDBJ databases">
        <title>Genomic and physiological characterization of two novel Nitrospinaceae genera.</title>
        <authorList>
            <person name="Mueller A.J."/>
            <person name="Jung M.-Y."/>
            <person name="Strachan C.R."/>
            <person name="Herbold C.W."/>
            <person name="Kirkegaard R.H."/>
            <person name="Daims H."/>
        </authorList>
    </citation>
    <scope>NUCLEOTIDE SEQUENCE [LARGE SCALE GENOMIC DNA]</scope>
    <source>
        <strain evidence="7">EB</strain>
    </source>
</reference>
<dbReference type="InterPro" id="IPR050377">
    <property type="entry name" value="Radical_SAM_PqqE_MftC-like"/>
</dbReference>
<evidence type="ECO:0000259" key="6">
    <source>
        <dbReference type="PROSITE" id="PS51918"/>
    </source>
</evidence>
<dbReference type="Pfam" id="PF08369">
    <property type="entry name" value="PCP_red"/>
    <property type="match status" value="1"/>
</dbReference>
<evidence type="ECO:0000313" key="8">
    <source>
        <dbReference type="Proteomes" id="UP000594688"/>
    </source>
</evidence>
<evidence type="ECO:0000256" key="2">
    <source>
        <dbReference type="ARBA" id="ARBA00022691"/>
    </source>
</evidence>
<keyword evidence="2" id="KW-0949">S-adenosyl-L-methionine</keyword>
<dbReference type="AlphaFoldDB" id="A0A7T0BXX0"/>
<dbReference type="InterPro" id="IPR058240">
    <property type="entry name" value="rSAM_sf"/>
</dbReference>
<dbReference type="SFLD" id="SFLDS00029">
    <property type="entry name" value="Radical_SAM"/>
    <property type="match status" value="1"/>
</dbReference>
<dbReference type="SFLD" id="SFLDG01067">
    <property type="entry name" value="SPASM/twitch_domain_containing"/>
    <property type="match status" value="1"/>
</dbReference>
<dbReference type="InterPro" id="IPR042298">
    <property type="entry name" value="P-CP_red_C"/>
</dbReference>
<dbReference type="GO" id="GO:0051536">
    <property type="term" value="F:iron-sulfur cluster binding"/>
    <property type="evidence" value="ECO:0007669"/>
    <property type="project" value="UniProtKB-KW"/>
</dbReference>
<dbReference type="CDD" id="cd01335">
    <property type="entry name" value="Radical_SAM"/>
    <property type="match status" value="1"/>
</dbReference>
<keyword evidence="3" id="KW-0479">Metal-binding</keyword>
<accession>A0A7T0BXX0</accession>
<evidence type="ECO:0000256" key="5">
    <source>
        <dbReference type="ARBA" id="ARBA00023014"/>
    </source>
</evidence>
<dbReference type="GO" id="GO:0015995">
    <property type="term" value="P:chlorophyll biosynthetic process"/>
    <property type="evidence" value="ECO:0007669"/>
    <property type="project" value="InterPro"/>
</dbReference>
<dbReference type="InterPro" id="IPR006638">
    <property type="entry name" value="Elp3/MiaA/NifB-like_rSAM"/>
</dbReference>
<evidence type="ECO:0000256" key="3">
    <source>
        <dbReference type="ARBA" id="ARBA00022723"/>
    </source>
</evidence>
<dbReference type="Pfam" id="PF04055">
    <property type="entry name" value="Radical_SAM"/>
    <property type="match status" value="1"/>
</dbReference>
<dbReference type="InterPro" id="IPR023885">
    <property type="entry name" value="4Fe4S-binding_SPASM_dom"/>
</dbReference>
<sequence>MTTTTVSEPGTKPTANPFRAYSISWNLTKRCNLNCDHCYLDADFRGGFKSDELSTEECYRVIDQIAQVNPNAFLILTGGEPLLRPDIYDIVRYAADRKFMVVLGTNGTMINHDNAKKIKEAGAHGVGISIDSMEPGKHNQFRGVDRAWEQSMAAFDILNEVGVDFLIQMSVSDMNYKEIPAVVEFSERIGAVAFNLYFLVCTGRGQGNTDISNEAYEEALKLLYQEQMKYKGRLMINSKCAPQYKRVVYENDPESVYQRTYSGGCPAGTHYSRISPEGDLTPCPFIAESVGNLKTDTFDNLWYNAPLMKQLRDRSNLEDRCGTCEFSAMCSGCRARAFAETGNYMAQDPSCDYEPGNAGGKTIELKVEDTLGLEVEYRQVWTDEAKARLERIPSFARGMVVSGIEKFAAERGVALIDEQVVKKSREEMIEKRGAMFPFLKKFINSENA</sequence>